<proteinExistence type="predicted"/>
<dbReference type="GO" id="GO:0015629">
    <property type="term" value="C:actin cytoskeleton"/>
    <property type="evidence" value="ECO:0007669"/>
    <property type="project" value="TreeGrafter"/>
</dbReference>
<evidence type="ECO:0000259" key="1">
    <source>
        <dbReference type="PROSITE" id="PS50021"/>
    </source>
</evidence>
<accession>A0AAF5I1Q1</accession>
<dbReference type="Proteomes" id="UP000035681">
    <property type="component" value="Unplaced"/>
</dbReference>
<dbReference type="InterPro" id="IPR001715">
    <property type="entry name" value="CH_dom"/>
</dbReference>
<dbReference type="GO" id="GO:0007015">
    <property type="term" value="P:actin filament organization"/>
    <property type="evidence" value="ECO:0007669"/>
    <property type="project" value="TreeGrafter"/>
</dbReference>
<evidence type="ECO:0000313" key="2">
    <source>
        <dbReference type="Proteomes" id="UP000035681"/>
    </source>
</evidence>
<dbReference type="PANTHER" id="PTHR47385">
    <property type="entry name" value="CALPONIN"/>
    <property type="match status" value="1"/>
</dbReference>
<sequence length="165" mass="18901">MSQSYHRPRPHGLAAAVLDKQAAKFNETEGKYLLEWIKDITKEDIETECTAEKFKEILKDGTLLCKYVSLFHSIISYFRLINSIKPGTIKKIMKPMSNFNCLENINQFCNAARSLGVKDEETFQSVDLYDGRDLFSVCVSLQSLGRQVEKQFEIAAPKQIERSKI</sequence>
<dbReference type="SUPFAM" id="SSF47576">
    <property type="entry name" value="Calponin-homology domain, CH-domain"/>
    <property type="match status" value="1"/>
</dbReference>
<dbReference type="InterPro" id="IPR050606">
    <property type="entry name" value="Calponin-like"/>
</dbReference>
<evidence type="ECO:0000313" key="3">
    <source>
        <dbReference type="WBParaSite" id="TCONS_00010139.p1"/>
    </source>
</evidence>
<dbReference type="WBParaSite" id="TCONS_00010139.p1">
    <property type="protein sequence ID" value="TCONS_00010139.p1"/>
    <property type="gene ID" value="XLOC_007840"/>
</dbReference>
<dbReference type="PANTHER" id="PTHR47385:SF9">
    <property type="entry name" value="CALPONIN-HOMOLOGY (CH) DOMAIN-CONTAINING PROTEIN"/>
    <property type="match status" value="1"/>
</dbReference>
<feature type="domain" description="Calponin-homology (CH)" evidence="1">
    <location>
        <begin position="27"/>
        <end position="149"/>
    </location>
</feature>
<name>A0AAF5I1Q1_STRER</name>
<dbReference type="Pfam" id="PF00307">
    <property type="entry name" value="CH"/>
    <property type="match status" value="1"/>
</dbReference>
<dbReference type="Gene3D" id="1.10.418.10">
    <property type="entry name" value="Calponin-like domain"/>
    <property type="match status" value="1"/>
</dbReference>
<dbReference type="PROSITE" id="PS50021">
    <property type="entry name" value="CH"/>
    <property type="match status" value="1"/>
</dbReference>
<dbReference type="AlphaFoldDB" id="A0AAF5I1Q1"/>
<protein>
    <submittedName>
        <fullName evidence="3">Calponin-homology (CH) domain-containing protein</fullName>
    </submittedName>
</protein>
<dbReference type="GO" id="GO:0051015">
    <property type="term" value="F:actin filament binding"/>
    <property type="evidence" value="ECO:0007669"/>
    <property type="project" value="TreeGrafter"/>
</dbReference>
<organism evidence="2 3">
    <name type="scientific">Strongyloides stercoralis</name>
    <name type="common">Threadworm</name>
    <dbReference type="NCBI Taxonomy" id="6248"/>
    <lineage>
        <taxon>Eukaryota</taxon>
        <taxon>Metazoa</taxon>
        <taxon>Ecdysozoa</taxon>
        <taxon>Nematoda</taxon>
        <taxon>Chromadorea</taxon>
        <taxon>Rhabditida</taxon>
        <taxon>Tylenchina</taxon>
        <taxon>Panagrolaimomorpha</taxon>
        <taxon>Strongyloidoidea</taxon>
        <taxon>Strongyloididae</taxon>
        <taxon>Strongyloides</taxon>
    </lineage>
</organism>
<keyword evidence="2" id="KW-1185">Reference proteome</keyword>
<dbReference type="InterPro" id="IPR036872">
    <property type="entry name" value="CH_dom_sf"/>
</dbReference>
<reference evidence="3" key="1">
    <citation type="submission" date="2024-02" db="UniProtKB">
        <authorList>
            <consortium name="WormBaseParasite"/>
        </authorList>
    </citation>
    <scope>IDENTIFICATION</scope>
</reference>
<dbReference type="SMART" id="SM00033">
    <property type="entry name" value="CH"/>
    <property type="match status" value="1"/>
</dbReference>